<feature type="compositionally biased region" description="Basic residues" evidence="1">
    <location>
        <begin position="1"/>
        <end position="10"/>
    </location>
</feature>
<feature type="region of interest" description="Disordered" evidence="1">
    <location>
        <begin position="64"/>
        <end position="97"/>
    </location>
</feature>
<protein>
    <submittedName>
        <fullName evidence="2">Uncharacterized protein</fullName>
    </submittedName>
</protein>
<evidence type="ECO:0000313" key="2">
    <source>
        <dbReference type="EMBL" id="BAE79495.1"/>
    </source>
</evidence>
<sequence>MPAPASRHRPTLRESDNSSSARAHPAVGGPSAFHESGPHRAGVNGPFHPVKPLVVASAHRWSSTSGIAAQPATGRPSETELSMTADPHVQPPQWTPPAGSYRYSVVRSAQADSNGCTLVMEHSTKERSMIVLPCLPDRAGLDRLRGFGLTPIAVKLEYTSSEELMCSVLFRSAKGPVRREMSPGVGMAFCLDGVHTVVIHPATSLR</sequence>
<feature type="region of interest" description="Disordered" evidence="1">
    <location>
        <begin position="1"/>
        <end position="46"/>
    </location>
</feature>
<evidence type="ECO:0000256" key="1">
    <source>
        <dbReference type="SAM" id="MobiDB-lite"/>
    </source>
</evidence>
<reference evidence="2" key="1">
    <citation type="journal article" date="2006" name="Appl. Environ. Microbiol.">
        <title>Characterization of novel carbazole catabolism genes from gram-positive carbazole degrader Nocardioides aromaticivorans IC177.</title>
        <authorList>
            <person name="Inoue K."/>
            <person name="Habe H."/>
            <person name="Yamane H."/>
            <person name="Nojiri H."/>
        </authorList>
    </citation>
    <scope>NUCLEOTIDE SEQUENCE</scope>
    <source>
        <strain evidence="2">IC177</strain>
    </source>
</reference>
<dbReference type="EMBL" id="AB244528">
    <property type="protein sequence ID" value="BAE79495.1"/>
    <property type="molecule type" value="Genomic_DNA"/>
</dbReference>
<proteinExistence type="predicted"/>
<dbReference type="AlphaFoldDB" id="Q2HWI3"/>
<organism evidence="2">
    <name type="scientific">Nocardioides aromaticivorans</name>
    <dbReference type="NCBI Taxonomy" id="200618"/>
    <lineage>
        <taxon>Bacteria</taxon>
        <taxon>Bacillati</taxon>
        <taxon>Actinomycetota</taxon>
        <taxon>Actinomycetes</taxon>
        <taxon>Propionibacteriales</taxon>
        <taxon>Nocardioidaceae</taxon>
        <taxon>Nocardioides</taxon>
    </lineage>
</organism>
<accession>Q2HWI3</accession>
<name>Q2HWI3_9ACTN</name>